<dbReference type="AlphaFoldDB" id="A0AAU4K2K6"/>
<dbReference type="EMBL" id="CP108021">
    <property type="protein sequence ID" value="WUM20249.1"/>
    <property type="molecule type" value="Genomic_DNA"/>
</dbReference>
<evidence type="ECO:0000313" key="4">
    <source>
        <dbReference type="Proteomes" id="UP001432128"/>
    </source>
</evidence>
<dbReference type="Pfam" id="PF00149">
    <property type="entry name" value="Metallophos"/>
    <property type="match status" value="1"/>
</dbReference>
<evidence type="ECO:0000256" key="1">
    <source>
        <dbReference type="SAM" id="MobiDB-lite"/>
    </source>
</evidence>
<feature type="domain" description="Calcineurin-like phosphoesterase" evidence="2">
    <location>
        <begin position="19"/>
        <end position="198"/>
    </location>
</feature>
<dbReference type="InterPro" id="IPR029052">
    <property type="entry name" value="Metallo-depent_PP-like"/>
</dbReference>
<sequence length="260" mass="28165">MVRVLAVADEVVDGLTHGLVEQLAPDLILGAGDLPFDYLETLSTRSGAPCVFVPGNHDRDLAGFHRGRSGWTRAGLPANDPGPAGAVNADGRVVTVAGLRIAGLGGSIRYNDGPNQYREGAQRRRADLLRWRHRIAVRTRRIGARPHCDPQVDILLTHSPARGYGDGDDGPHIGFRCLVDLVQSLRPQALIHGHIHPYGQTPQDRRIPLDRDADPSRRPTNDEDATPATSTLSLNTVGYTVFDIEAGGTGITVRRRRHGS</sequence>
<dbReference type="KEGG" id="whr:OG579_21675"/>
<accession>A0AAU4K2K6</accession>
<organism evidence="3 4">
    <name type="scientific">Williamsia herbipolensis</name>
    <dbReference type="NCBI Taxonomy" id="1603258"/>
    <lineage>
        <taxon>Bacteria</taxon>
        <taxon>Bacillati</taxon>
        <taxon>Actinomycetota</taxon>
        <taxon>Actinomycetes</taxon>
        <taxon>Mycobacteriales</taxon>
        <taxon>Nocardiaceae</taxon>
        <taxon>Williamsia</taxon>
    </lineage>
</organism>
<protein>
    <submittedName>
        <fullName evidence="3">Metallophosphoesterase</fullName>
    </submittedName>
</protein>
<feature type="compositionally biased region" description="Basic and acidic residues" evidence="1">
    <location>
        <begin position="203"/>
        <end position="221"/>
    </location>
</feature>
<proteinExistence type="predicted"/>
<name>A0AAU4K2K6_9NOCA</name>
<dbReference type="SUPFAM" id="SSF56300">
    <property type="entry name" value="Metallo-dependent phosphatases"/>
    <property type="match status" value="1"/>
</dbReference>
<evidence type="ECO:0000259" key="2">
    <source>
        <dbReference type="Pfam" id="PF00149"/>
    </source>
</evidence>
<dbReference type="Proteomes" id="UP001432128">
    <property type="component" value="Chromosome"/>
</dbReference>
<evidence type="ECO:0000313" key="3">
    <source>
        <dbReference type="EMBL" id="WUM20249.1"/>
    </source>
</evidence>
<dbReference type="Gene3D" id="3.60.21.10">
    <property type="match status" value="1"/>
</dbReference>
<dbReference type="GO" id="GO:0016787">
    <property type="term" value="F:hydrolase activity"/>
    <property type="evidence" value="ECO:0007669"/>
    <property type="project" value="InterPro"/>
</dbReference>
<dbReference type="RefSeq" id="WP_328857623.1">
    <property type="nucleotide sequence ID" value="NZ_CP108021.1"/>
</dbReference>
<dbReference type="InterPro" id="IPR004843">
    <property type="entry name" value="Calcineurin-like_PHP"/>
</dbReference>
<gene>
    <name evidence="3" type="ORF">OG579_21675</name>
</gene>
<keyword evidence="4" id="KW-1185">Reference proteome</keyword>
<feature type="region of interest" description="Disordered" evidence="1">
    <location>
        <begin position="193"/>
        <end position="231"/>
    </location>
</feature>
<reference evidence="3 4" key="1">
    <citation type="submission" date="2022-10" db="EMBL/GenBank/DDBJ databases">
        <title>The complete genomes of actinobacterial strains from the NBC collection.</title>
        <authorList>
            <person name="Joergensen T.S."/>
            <person name="Alvarez Arevalo M."/>
            <person name="Sterndorff E.B."/>
            <person name="Faurdal D."/>
            <person name="Vuksanovic O."/>
            <person name="Mourched A.-S."/>
            <person name="Charusanti P."/>
            <person name="Shaw S."/>
            <person name="Blin K."/>
            <person name="Weber T."/>
        </authorList>
    </citation>
    <scope>NUCLEOTIDE SEQUENCE [LARGE SCALE GENOMIC DNA]</scope>
    <source>
        <strain evidence="3 4">NBC_00319</strain>
    </source>
</reference>